<feature type="binding site" evidence="6">
    <location>
        <position position="134"/>
    </location>
    <ligand>
        <name>Fe cation</name>
        <dbReference type="ChEBI" id="CHEBI:24875"/>
    </ligand>
</feature>
<reference evidence="10" key="4">
    <citation type="submission" date="2016-01" db="EMBL/GenBank/DDBJ databases">
        <authorList>
            <person name="Mitreva M."/>
            <person name="Pepin K.H."/>
            <person name="Mihindukulasuriya K.A."/>
            <person name="Fulton R."/>
            <person name="Fronick C."/>
            <person name="O'Laughlin M."/>
            <person name="Miner T."/>
            <person name="Herter B."/>
            <person name="Rosa B.A."/>
            <person name="Cordes M."/>
            <person name="Tomlinson C."/>
            <person name="Wollam A."/>
            <person name="Palsikar V.B."/>
            <person name="Mardis E.R."/>
            <person name="Wilson R.K."/>
        </authorList>
    </citation>
    <scope>NUCLEOTIDE SEQUENCE [LARGE SCALE GENOMIC DNA]</scope>
    <source>
        <strain evidence="10">GED7749B</strain>
    </source>
</reference>
<evidence type="ECO:0000256" key="4">
    <source>
        <dbReference type="ARBA" id="ARBA00022917"/>
    </source>
</evidence>
<feature type="binding site" evidence="6">
    <location>
        <position position="88"/>
    </location>
    <ligand>
        <name>Fe cation</name>
        <dbReference type="ChEBI" id="CHEBI:24875"/>
    </ligand>
</feature>
<reference evidence="8" key="3">
    <citation type="submission" date="2016-01" db="EMBL/GenBank/DDBJ databases">
        <authorList>
            <person name="Oliw E.H."/>
        </authorList>
    </citation>
    <scope>NUCLEOTIDE SEQUENCE [LARGE SCALE GENOMIC DNA]</scope>
    <source>
        <strain evidence="8">GED7749B</strain>
    </source>
</reference>
<dbReference type="NCBIfam" id="NF001159">
    <property type="entry name" value="PRK00150.1-3"/>
    <property type="match status" value="1"/>
</dbReference>
<keyword evidence="2 6" id="KW-0479">Metal-binding</keyword>
<evidence type="ECO:0000256" key="2">
    <source>
        <dbReference type="ARBA" id="ARBA00022723"/>
    </source>
</evidence>
<sequence>MMEIVKYPAAILEEKCKRVTAFGPSLKAVLDEMYETMLEADGVGLAAPQVGINQQIAVVDTGDETGRIDLINPKIVTRRGEQTDVEGCLSFPGVYGTVSRAHYVKVKAQDANGRAFTIEAEDFLARALQHEIDHLHGVLFTSKIIDYVDEEDLVFEEADAE</sequence>
<dbReference type="PANTHER" id="PTHR10458">
    <property type="entry name" value="PEPTIDE DEFORMYLASE"/>
    <property type="match status" value="1"/>
</dbReference>
<dbReference type="PRINTS" id="PR01576">
    <property type="entry name" value="PDEFORMYLASE"/>
</dbReference>
<dbReference type="GeneID" id="93260198"/>
<dbReference type="CDD" id="cd00487">
    <property type="entry name" value="Pep_deformylase"/>
    <property type="match status" value="1"/>
</dbReference>
<keyword evidence="9" id="KW-1185">Reference proteome</keyword>
<evidence type="ECO:0000313" key="8">
    <source>
        <dbReference type="EMBL" id="KWZ82606.1"/>
    </source>
</evidence>
<evidence type="ECO:0000256" key="6">
    <source>
        <dbReference type="HAMAP-Rule" id="MF_00163"/>
    </source>
</evidence>
<dbReference type="InterPro" id="IPR023635">
    <property type="entry name" value="Peptide_deformylase"/>
</dbReference>
<reference evidence="7" key="1">
    <citation type="submission" date="2015-01" db="EMBL/GenBank/DDBJ databases">
        <title>Comparative genome analysis of Bacillus coagulans HM-08, Clostridium butyricum HM-68, Bacillus subtilis HM-66 and Bacillus licheniformis BL-09.</title>
        <authorList>
            <person name="Zhang H."/>
        </authorList>
    </citation>
    <scope>NUCLEOTIDE SEQUENCE [LARGE SCALE GENOMIC DNA]</scope>
    <source>
        <strain evidence="7">HM-08</strain>
    </source>
</reference>
<dbReference type="EMBL" id="CP010525">
    <property type="protein sequence ID" value="AJO23413.1"/>
    <property type="molecule type" value="Genomic_DNA"/>
</dbReference>
<dbReference type="Proteomes" id="UP000070376">
    <property type="component" value="Unassembled WGS sequence"/>
</dbReference>
<dbReference type="AlphaFoldDB" id="A0A0C5C4Z6"/>
<dbReference type="Pfam" id="PF01327">
    <property type="entry name" value="Pep_deformylase"/>
    <property type="match status" value="1"/>
</dbReference>
<dbReference type="STRING" id="1398.AB434_2683"/>
<dbReference type="FunFam" id="3.90.45.10:FF:000005">
    <property type="entry name" value="Peptide deformylase"/>
    <property type="match status" value="1"/>
</dbReference>
<dbReference type="GO" id="GO:0006412">
    <property type="term" value="P:translation"/>
    <property type="evidence" value="ECO:0007669"/>
    <property type="project" value="UniProtKB-UniRule"/>
</dbReference>
<name>A0A0C5C4Z6_HEYCO</name>
<dbReference type="PIRSF" id="PIRSF004749">
    <property type="entry name" value="Pep_def"/>
    <property type="match status" value="1"/>
</dbReference>
<feature type="binding site" evidence="6">
    <location>
        <position position="130"/>
    </location>
    <ligand>
        <name>Fe cation</name>
        <dbReference type="ChEBI" id="CHEBI:24875"/>
    </ligand>
</feature>
<feature type="active site" evidence="6">
    <location>
        <position position="131"/>
    </location>
</feature>
<dbReference type="RefSeq" id="WP_035181825.1">
    <property type="nucleotide sequence ID" value="NZ_CP010525.1"/>
</dbReference>
<proteinExistence type="inferred from homology"/>
<dbReference type="InterPro" id="IPR036821">
    <property type="entry name" value="Peptide_deformylase_sf"/>
</dbReference>
<gene>
    <name evidence="6" type="primary">def</name>
    <name evidence="8" type="ORF">HMPREF3213_01684</name>
    <name evidence="7" type="ORF">SB48_HM08orf04170</name>
</gene>
<dbReference type="HAMAP" id="MF_00163">
    <property type="entry name" value="Pep_deformylase"/>
    <property type="match status" value="1"/>
</dbReference>
<dbReference type="PATRIC" id="fig|1398.18.peg.2605"/>
<evidence type="ECO:0000313" key="10">
    <source>
        <dbReference type="Proteomes" id="UP000070376"/>
    </source>
</evidence>
<dbReference type="GO" id="GO:0042586">
    <property type="term" value="F:peptide deformylase activity"/>
    <property type="evidence" value="ECO:0007669"/>
    <property type="project" value="UniProtKB-UniRule"/>
</dbReference>
<accession>A0A0C5C4Z6</accession>
<comment type="similarity">
    <text evidence="1 6">Belongs to the polypeptide deformylase family.</text>
</comment>
<keyword evidence="3 6" id="KW-0378">Hydrolase</keyword>
<reference evidence="9" key="2">
    <citation type="submission" date="2015-01" db="EMBL/GenBank/DDBJ databases">
        <title>Comparative genome analysis of Bacillus coagulans HM-08, Clostridium butyricum HM-68, Bacillus subtilis HM-66 and Bacillus paralicheniformis BL-09.</title>
        <authorList>
            <person name="Zhang H."/>
        </authorList>
    </citation>
    <scope>NUCLEOTIDE SEQUENCE [LARGE SCALE GENOMIC DNA]</scope>
    <source>
        <strain evidence="9">HM-08</strain>
    </source>
</reference>
<dbReference type="GO" id="GO:0046872">
    <property type="term" value="F:metal ion binding"/>
    <property type="evidence" value="ECO:0007669"/>
    <property type="project" value="UniProtKB-KW"/>
</dbReference>
<dbReference type="PANTHER" id="PTHR10458:SF22">
    <property type="entry name" value="PEPTIDE DEFORMYLASE"/>
    <property type="match status" value="1"/>
</dbReference>
<dbReference type="EC" id="3.5.1.88" evidence="6"/>
<evidence type="ECO:0000256" key="3">
    <source>
        <dbReference type="ARBA" id="ARBA00022801"/>
    </source>
</evidence>
<keyword evidence="4 6" id="KW-0648">Protein biosynthesis</keyword>
<dbReference type="SUPFAM" id="SSF56420">
    <property type="entry name" value="Peptide deformylase"/>
    <property type="match status" value="1"/>
</dbReference>
<keyword evidence="5 6" id="KW-0408">Iron</keyword>
<evidence type="ECO:0000313" key="7">
    <source>
        <dbReference type="EMBL" id="AJO23413.1"/>
    </source>
</evidence>
<comment type="cofactor">
    <cofactor evidence="6">
        <name>Fe(2+)</name>
        <dbReference type="ChEBI" id="CHEBI:29033"/>
    </cofactor>
    <text evidence="6">Binds 1 Fe(2+) ion.</text>
</comment>
<protein>
    <recommendedName>
        <fullName evidence="6">Peptide deformylase</fullName>
        <shortName evidence="6">PDF</shortName>
        <ecNumber evidence="6">3.5.1.88</ecNumber>
    </recommendedName>
    <alternativeName>
        <fullName evidence="6">Polypeptide deformylase</fullName>
    </alternativeName>
</protein>
<dbReference type="Proteomes" id="UP000032024">
    <property type="component" value="Chromosome"/>
</dbReference>
<comment type="catalytic activity">
    <reaction evidence="6">
        <text>N-terminal N-formyl-L-methionyl-[peptide] + H2O = N-terminal L-methionyl-[peptide] + formate</text>
        <dbReference type="Rhea" id="RHEA:24420"/>
        <dbReference type="Rhea" id="RHEA-COMP:10639"/>
        <dbReference type="Rhea" id="RHEA-COMP:10640"/>
        <dbReference type="ChEBI" id="CHEBI:15377"/>
        <dbReference type="ChEBI" id="CHEBI:15740"/>
        <dbReference type="ChEBI" id="CHEBI:49298"/>
        <dbReference type="ChEBI" id="CHEBI:64731"/>
        <dbReference type="EC" id="3.5.1.88"/>
    </reaction>
</comment>
<dbReference type="EMBL" id="LRPN01000051">
    <property type="protein sequence ID" value="KWZ82606.1"/>
    <property type="molecule type" value="Genomic_DNA"/>
</dbReference>
<dbReference type="Gene3D" id="3.90.45.10">
    <property type="entry name" value="Peptide deformylase"/>
    <property type="match status" value="1"/>
</dbReference>
<evidence type="ECO:0000313" key="9">
    <source>
        <dbReference type="Proteomes" id="UP000032024"/>
    </source>
</evidence>
<comment type="function">
    <text evidence="6">Removes the formyl group from the N-terminal Met of newly synthesized proteins. Requires at least a dipeptide for an efficient rate of reaction. N-terminal L-methionine is a prerequisite for activity but the enzyme has broad specificity at other positions.</text>
</comment>
<dbReference type="NCBIfam" id="TIGR00079">
    <property type="entry name" value="pept_deformyl"/>
    <property type="match status" value="1"/>
</dbReference>
<evidence type="ECO:0000256" key="1">
    <source>
        <dbReference type="ARBA" id="ARBA00010759"/>
    </source>
</evidence>
<evidence type="ECO:0000256" key="5">
    <source>
        <dbReference type="ARBA" id="ARBA00023004"/>
    </source>
</evidence>
<organism evidence="8 10">
    <name type="scientific">Heyndrickxia coagulans</name>
    <name type="common">Weizmannia coagulans</name>
    <dbReference type="NCBI Taxonomy" id="1398"/>
    <lineage>
        <taxon>Bacteria</taxon>
        <taxon>Bacillati</taxon>
        <taxon>Bacillota</taxon>
        <taxon>Bacilli</taxon>
        <taxon>Bacillales</taxon>
        <taxon>Bacillaceae</taxon>
        <taxon>Heyndrickxia</taxon>
    </lineage>
</organism>